<dbReference type="PROSITE" id="PS50181">
    <property type="entry name" value="FBOX"/>
    <property type="match status" value="1"/>
</dbReference>
<dbReference type="AlphaFoldDB" id="A0A0D6QX59"/>
<keyword evidence="1" id="KW-0880">Kelch repeat</keyword>
<dbReference type="Pfam" id="PF00646">
    <property type="entry name" value="F-box"/>
    <property type="match status" value="1"/>
</dbReference>
<dbReference type="SUPFAM" id="SSF81383">
    <property type="entry name" value="F-box domain"/>
    <property type="match status" value="1"/>
</dbReference>
<dbReference type="SUPFAM" id="SSF117281">
    <property type="entry name" value="Kelch motif"/>
    <property type="match status" value="1"/>
</dbReference>
<dbReference type="InterPro" id="IPR015915">
    <property type="entry name" value="Kelch-typ_b-propeller"/>
</dbReference>
<protein>
    <recommendedName>
        <fullName evidence="4">F-box domain-containing protein</fullName>
    </recommendedName>
</protein>
<evidence type="ECO:0000313" key="5">
    <source>
        <dbReference type="EMBL" id="JAG94285.1"/>
    </source>
</evidence>
<dbReference type="EMBL" id="GCKF01044064">
    <property type="protein sequence ID" value="JAG94285.1"/>
    <property type="molecule type" value="Transcribed_RNA"/>
</dbReference>
<evidence type="ECO:0000256" key="3">
    <source>
        <dbReference type="SAM" id="MobiDB-lite"/>
    </source>
</evidence>
<dbReference type="SMART" id="SM00612">
    <property type="entry name" value="Kelch"/>
    <property type="match status" value="2"/>
</dbReference>
<dbReference type="PANTHER" id="PTHR46344">
    <property type="entry name" value="OS02G0202900 PROTEIN"/>
    <property type="match status" value="1"/>
</dbReference>
<dbReference type="InterPro" id="IPR006652">
    <property type="entry name" value="Kelch_1"/>
</dbReference>
<evidence type="ECO:0000259" key="4">
    <source>
        <dbReference type="PROSITE" id="PS50181"/>
    </source>
</evidence>
<dbReference type="InterPro" id="IPR036047">
    <property type="entry name" value="F-box-like_dom_sf"/>
</dbReference>
<evidence type="ECO:0000256" key="1">
    <source>
        <dbReference type="ARBA" id="ARBA00022441"/>
    </source>
</evidence>
<feature type="region of interest" description="Disordered" evidence="3">
    <location>
        <begin position="425"/>
        <end position="448"/>
    </location>
</feature>
<accession>A0A0D6QX59</accession>
<dbReference type="Gene3D" id="2.120.10.80">
    <property type="entry name" value="Kelch-type beta propeller"/>
    <property type="match status" value="1"/>
</dbReference>
<keyword evidence="2" id="KW-0677">Repeat</keyword>
<dbReference type="PANTHER" id="PTHR46344:SF27">
    <property type="entry name" value="KELCH REPEAT SUPERFAMILY PROTEIN"/>
    <property type="match status" value="1"/>
</dbReference>
<name>A0A0D6QX59_ARACU</name>
<feature type="compositionally biased region" description="Low complexity" evidence="3">
    <location>
        <begin position="425"/>
        <end position="442"/>
    </location>
</feature>
<proteinExistence type="predicted"/>
<evidence type="ECO:0000256" key="2">
    <source>
        <dbReference type="ARBA" id="ARBA00022737"/>
    </source>
</evidence>
<dbReference type="InterPro" id="IPR001810">
    <property type="entry name" value="F-box_dom"/>
</dbReference>
<reference evidence="5" key="1">
    <citation type="submission" date="2015-03" db="EMBL/GenBank/DDBJ databases">
        <title>A transcriptome of Araucaria cunninghamii, an australian fine timber species.</title>
        <authorList>
            <person name="Jing Yi C.J.Y."/>
            <person name="Yin San L.Y.S."/>
            <person name="Abdul Karim S.S."/>
            <person name="Wan Azmi N.N."/>
            <person name="Hercus R.R."/>
            <person name="Croft L.L."/>
        </authorList>
    </citation>
    <scope>NUCLEOTIDE SEQUENCE</scope>
    <source>
        <strain evidence="5">MI0301</strain>
        <tissue evidence="5">Leaf</tissue>
    </source>
</reference>
<dbReference type="SMART" id="SM00256">
    <property type="entry name" value="FBOX"/>
    <property type="match status" value="1"/>
</dbReference>
<organism evidence="5">
    <name type="scientific">Araucaria cunninghamii</name>
    <name type="common">Hoop pine</name>
    <name type="synonym">Moreton Bay pine</name>
    <dbReference type="NCBI Taxonomy" id="56994"/>
    <lineage>
        <taxon>Eukaryota</taxon>
        <taxon>Viridiplantae</taxon>
        <taxon>Streptophyta</taxon>
        <taxon>Embryophyta</taxon>
        <taxon>Tracheophyta</taxon>
        <taxon>Spermatophyta</taxon>
        <taxon>Pinopsida</taxon>
        <taxon>Pinidae</taxon>
        <taxon>Conifers II</taxon>
        <taxon>Araucariales</taxon>
        <taxon>Araucariaceae</taxon>
        <taxon>Araucaria</taxon>
    </lineage>
</organism>
<feature type="domain" description="F-box" evidence="4">
    <location>
        <begin position="38"/>
        <end position="84"/>
    </location>
</feature>
<dbReference type="CDD" id="cd22152">
    <property type="entry name" value="F-box_AtAFR-like"/>
    <property type="match status" value="1"/>
</dbReference>
<dbReference type="Pfam" id="PF01344">
    <property type="entry name" value="Kelch_1"/>
    <property type="match status" value="2"/>
</dbReference>
<sequence length="471" mass="51712">MGAVCSIARNQSLGNPSSTQVECSKRQRVSTFDIDERPRIFSCLPDEVSMQILGRVPRGCYSNLRMVSKTWNYVLRDSEIFKLRKELGLTEEWLYILLKDEEEKLQWHALDPLSGRWNSLPPMPDIVHEEECSQAVSGWSLWNAMGNTTIRLLSSIVKGWFGRKDSLDRTPFCGCAVGSLDGCLYVLGGFSKACAMRCVWRYDPQINVWTEVASMTTARAYCKTASLNNRLYAVGGVNRGRGGLAPLKSAEAYDPVTNTWTQISSMPFARSHIPPTAFLADMLKPIATGMTTLGGKLYVPQSLYSWPFFVDVGGEVYDPAVDSWTDMPNGMGEGWPARQAGTKLSVVVNGNLYALDPSSSLGSGKIKIYDPLEDAWKVVLRKVPVLGFTDSESPYLLAGFLGKLHVITKDNRDDIAVLQADTSKPASTSSSLSSSSSSSADSSDSEGDCWKSIASKSFGYVELVSCQVLDI</sequence>